<keyword evidence="1" id="KW-0472">Membrane</keyword>
<keyword evidence="3" id="KW-1185">Reference proteome</keyword>
<evidence type="ECO:0000313" key="3">
    <source>
        <dbReference type="Proteomes" id="UP001597452"/>
    </source>
</evidence>
<dbReference type="Proteomes" id="UP001597452">
    <property type="component" value="Unassembled WGS sequence"/>
</dbReference>
<keyword evidence="1" id="KW-1133">Transmembrane helix</keyword>
<accession>A0ABW5QA84</accession>
<protein>
    <submittedName>
        <fullName evidence="2">TIGR04104 family putative zinc finger protein</fullName>
    </submittedName>
</protein>
<comment type="caution">
    <text evidence="2">The sequence shown here is derived from an EMBL/GenBank/DDBJ whole genome shotgun (WGS) entry which is preliminary data.</text>
</comment>
<reference evidence="3" key="1">
    <citation type="journal article" date="2019" name="Int. J. Syst. Evol. Microbiol.">
        <title>The Global Catalogue of Microorganisms (GCM) 10K type strain sequencing project: providing services to taxonomists for standard genome sequencing and annotation.</title>
        <authorList>
            <consortium name="The Broad Institute Genomics Platform"/>
            <consortium name="The Broad Institute Genome Sequencing Center for Infectious Disease"/>
            <person name="Wu L."/>
            <person name="Ma J."/>
        </authorList>
    </citation>
    <scope>NUCLEOTIDE SEQUENCE [LARGE SCALE GENOMIC DNA]</scope>
    <source>
        <strain evidence="3">TISTR 1571</strain>
    </source>
</reference>
<sequence>MKLPTCWNCDFQFKWSELLFILGWKKRCPNCQEMQYVTSDSIKMTSYLLIYDLIAIVFIWILPIDFWLQLLILIAMLLMTIIPIPYLIRFTNRKQPLF</sequence>
<dbReference type="InterPro" id="IPR026369">
    <property type="entry name" value="CxxC_20_CxxC"/>
</dbReference>
<proteinExistence type="predicted"/>
<evidence type="ECO:0000313" key="2">
    <source>
        <dbReference type="EMBL" id="MFD2638666.1"/>
    </source>
</evidence>
<keyword evidence="1" id="KW-0812">Transmembrane</keyword>
<dbReference type="NCBIfam" id="TIGR04104">
    <property type="entry name" value="cxxc_20_cxxc"/>
    <property type="match status" value="1"/>
</dbReference>
<name>A0ABW5QA84_9BACI</name>
<evidence type="ECO:0000256" key="1">
    <source>
        <dbReference type="SAM" id="Phobius"/>
    </source>
</evidence>
<dbReference type="RefSeq" id="WP_054752389.1">
    <property type="nucleotide sequence ID" value="NZ_JBHUMZ010000019.1"/>
</dbReference>
<organism evidence="2 3">
    <name type="scientific">Piscibacillus salipiscarius</name>
    <dbReference type="NCBI Taxonomy" id="299480"/>
    <lineage>
        <taxon>Bacteria</taxon>
        <taxon>Bacillati</taxon>
        <taxon>Bacillota</taxon>
        <taxon>Bacilli</taxon>
        <taxon>Bacillales</taxon>
        <taxon>Bacillaceae</taxon>
        <taxon>Piscibacillus</taxon>
    </lineage>
</organism>
<feature type="transmembrane region" description="Helical" evidence="1">
    <location>
        <begin position="68"/>
        <end position="88"/>
    </location>
</feature>
<feature type="transmembrane region" description="Helical" evidence="1">
    <location>
        <begin position="44"/>
        <end position="62"/>
    </location>
</feature>
<gene>
    <name evidence="2" type="ORF">ACFSW4_07315</name>
</gene>
<dbReference type="EMBL" id="JBHUMZ010000019">
    <property type="protein sequence ID" value="MFD2638666.1"/>
    <property type="molecule type" value="Genomic_DNA"/>
</dbReference>